<dbReference type="GO" id="GO:0000155">
    <property type="term" value="F:phosphorelay sensor kinase activity"/>
    <property type="evidence" value="ECO:0007669"/>
    <property type="project" value="InterPro"/>
</dbReference>
<evidence type="ECO:0000256" key="8">
    <source>
        <dbReference type="ARBA" id="ARBA00022741"/>
    </source>
</evidence>
<dbReference type="SUPFAM" id="SSF158472">
    <property type="entry name" value="HAMP domain-like"/>
    <property type="match status" value="1"/>
</dbReference>
<dbReference type="PROSITE" id="PS50885">
    <property type="entry name" value="HAMP"/>
    <property type="match status" value="1"/>
</dbReference>
<dbReference type="InterPro" id="IPR036890">
    <property type="entry name" value="HATPase_C_sf"/>
</dbReference>
<dbReference type="SMART" id="SM00387">
    <property type="entry name" value="HATPase_c"/>
    <property type="match status" value="1"/>
</dbReference>
<evidence type="ECO:0000256" key="1">
    <source>
        <dbReference type="ARBA" id="ARBA00000085"/>
    </source>
</evidence>
<feature type="transmembrane region" description="Helical" evidence="14">
    <location>
        <begin position="183"/>
        <end position="205"/>
    </location>
</feature>
<dbReference type="Gene3D" id="3.30.565.10">
    <property type="entry name" value="Histidine kinase-like ATPase, C-terminal domain"/>
    <property type="match status" value="1"/>
</dbReference>
<dbReference type="SUPFAM" id="SSF47384">
    <property type="entry name" value="Homodimeric domain of signal transducing histidine kinase"/>
    <property type="match status" value="1"/>
</dbReference>
<dbReference type="PRINTS" id="PR00344">
    <property type="entry name" value="BCTRLSENSOR"/>
</dbReference>
<reference evidence="17" key="1">
    <citation type="journal article" date="2020" name="mSystems">
        <title>Genome- and Community-Level Interaction Insights into Carbon Utilization and Element Cycling Functions of Hydrothermarchaeota in Hydrothermal Sediment.</title>
        <authorList>
            <person name="Zhou Z."/>
            <person name="Liu Y."/>
            <person name="Xu W."/>
            <person name="Pan J."/>
            <person name="Luo Z.H."/>
            <person name="Li M."/>
        </authorList>
    </citation>
    <scope>NUCLEOTIDE SEQUENCE [LARGE SCALE GENOMIC DNA]</scope>
    <source>
        <strain evidence="17">HyVt-577</strain>
    </source>
</reference>
<dbReference type="InterPro" id="IPR036097">
    <property type="entry name" value="HisK_dim/P_sf"/>
</dbReference>
<dbReference type="EMBL" id="DRQG01000015">
    <property type="protein sequence ID" value="HGY54283.1"/>
    <property type="molecule type" value="Genomic_DNA"/>
</dbReference>
<dbReference type="InterPro" id="IPR003660">
    <property type="entry name" value="HAMP_dom"/>
</dbReference>
<dbReference type="InterPro" id="IPR003594">
    <property type="entry name" value="HATPase_dom"/>
</dbReference>
<dbReference type="CDD" id="cd00082">
    <property type="entry name" value="HisKA"/>
    <property type="match status" value="1"/>
</dbReference>
<dbReference type="InterPro" id="IPR005467">
    <property type="entry name" value="His_kinase_dom"/>
</dbReference>
<evidence type="ECO:0000256" key="6">
    <source>
        <dbReference type="ARBA" id="ARBA00022679"/>
    </source>
</evidence>
<evidence type="ECO:0000256" key="14">
    <source>
        <dbReference type="SAM" id="Phobius"/>
    </source>
</evidence>
<dbReference type="InterPro" id="IPR004358">
    <property type="entry name" value="Sig_transdc_His_kin-like_C"/>
</dbReference>
<feature type="domain" description="HAMP" evidence="16">
    <location>
        <begin position="203"/>
        <end position="255"/>
    </location>
</feature>
<keyword evidence="7 14" id="KW-0812">Transmembrane</keyword>
<keyword evidence="6" id="KW-0808">Transferase</keyword>
<keyword evidence="13 14" id="KW-0472">Membrane</keyword>
<keyword evidence="4" id="KW-1003">Cell membrane</keyword>
<dbReference type="PANTHER" id="PTHR45528">
    <property type="entry name" value="SENSOR HISTIDINE KINASE CPXA"/>
    <property type="match status" value="1"/>
</dbReference>
<dbReference type="GO" id="GO:0005886">
    <property type="term" value="C:plasma membrane"/>
    <property type="evidence" value="ECO:0007669"/>
    <property type="project" value="UniProtKB-SubCell"/>
</dbReference>
<dbReference type="Proteomes" id="UP000885779">
    <property type="component" value="Unassembled WGS sequence"/>
</dbReference>
<evidence type="ECO:0000313" key="17">
    <source>
        <dbReference type="EMBL" id="HGY54283.1"/>
    </source>
</evidence>
<evidence type="ECO:0000256" key="4">
    <source>
        <dbReference type="ARBA" id="ARBA00022475"/>
    </source>
</evidence>
<dbReference type="GO" id="GO:0005524">
    <property type="term" value="F:ATP binding"/>
    <property type="evidence" value="ECO:0007669"/>
    <property type="project" value="UniProtKB-KW"/>
</dbReference>
<evidence type="ECO:0000256" key="5">
    <source>
        <dbReference type="ARBA" id="ARBA00022553"/>
    </source>
</evidence>
<organism evidence="17">
    <name type="scientific">Caldithrix abyssi</name>
    <dbReference type="NCBI Taxonomy" id="187145"/>
    <lineage>
        <taxon>Bacteria</taxon>
        <taxon>Pseudomonadati</taxon>
        <taxon>Calditrichota</taxon>
        <taxon>Calditrichia</taxon>
        <taxon>Calditrichales</taxon>
        <taxon>Calditrichaceae</taxon>
        <taxon>Caldithrix</taxon>
    </lineage>
</organism>
<dbReference type="InterPro" id="IPR050398">
    <property type="entry name" value="HssS/ArlS-like"/>
</dbReference>
<dbReference type="CDD" id="cd00075">
    <property type="entry name" value="HATPase"/>
    <property type="match status" value="1"/>
</dbReference>
<evidence type="ECO:0000256" key="12">
    <source>
        <dbReference type="ARBA" id="ARBA00023012"/>
    </source>
</evidence>
<keyword evidence="5" id="KW-0597">Phosphoprotein</keyword>
<dbReference type="PANTHER" id="PTHR45528:SF1">
    <property type="entry name" value="SENSOR HISTIDINE KINASE CPXA"/>
    <property type="match status" value="1"/>
</dbReference>
<keyword evidence="8" id="KW-0547">Nucleotide-binding</keyword>
<sequence>MQNIFKTFYGRLSLLFLVLLVLLGAAQIVITATSWSRYYKEADQRLNLTLAADMAKEIEPLLKDSLDIAAIGHTIHYMMVLNPKIEIYVVDGNGHILAFFAEPNKKVKTNYIDLQPVNQFLSGDFQIPIVGDDPRHPGLQKPFSAASLKIGKDINGYLYVILGGELYDSAFDAIRESYITKTIIRGLVITLLFAGIIGLVLFFFLTRRLREMNDVVKQFEQGQLDRRVPVTKKDEIGQLAGSFNKMAETIVANIEELKATDRLRRELIANISHDLRTPLASILGYLETIRMKGDKLSPEEKNNFIKVIEDTASGMRELVEQLFDLSKLDARQVQPHPEPFSVKDLIYDVMMKFKPQADKTGIAINIQVPDGLPQVYADIALIERVLSNLVENALRYTPAGGTVTIATASQKEQIEIRVMDTGVGIAKEDLPYIFERFFRIERSRAAVTGGTGLGLAIAKKIMDIHNSTLKVTSKLNAGSTFFFRLAVWSPRA</sequence>
<keyword evidence="9 17" id="KW-0418">Kinase</keyword>
<accession>A0A7V4TYF8</accession>
<dbReference type="SMART" id="SM00304">
    <property type="entry name" value="HAMP"/>
    <property type="match status" value="1"/>
</dbReference>
<comment type="catalytic activity">
    <reaction evidence="1">
        <text>ATP + protein L-histidine = ADP + protein N-phospho-L-histidine.</text>
        <dbReference type="EC" id="2.7.13.3"/>
    </reaction>
</comment>
<evidence type="ECO:0000256" key="7">
    <source>
        <dbReference type="ARBA" id="ARBA00022692"/>
    </source>
</evidence>
<dbReference type="EC" id="2.7.13.3" evidence="3"/>
<comment type="subcellular location">
    <subcellularLocation>
        <location evidence="2">Cell membrane</location>
        <topology evidence="2">Multi-pass membrane protein</topology>
    </subcellularLocation>
</comment>
<dbReference type="Gene3D" id="6.10.340.10">
    <property type="match status" value="1"/>
</dbReference>
<dbReference type="Pfam" id="PF00672">
    <property type="entry name" value="HAMP"/>
    <property type="match status" value="1"/>
</dbReference>
<name>A0A7V4TYF8_CALAY</name>
<dbReference type="Pfam" id="PF00512">
    <property type="entry name" value="HisKA"/>
    <property type="match status" value="1"/>
</dbReference>
<dbReference type="Gene3D" id="1.10.287.130">
    <property type="match status" value="1"/>
</dbReference>
<dbReference type="Pfam" id="PF02518">
    <property type="entry name" value="HATPase_c"/>
    <property type="match status" value="1"/>
</dbReference>
<feature type="domain" description="Histidine kinase" evidence="15">
    <location>
        <begin position="270"/>
        <end position="489"/>
    </location>
</feature>
<protein>
    <recommendedName>
        <fullName evidence="3">histidine kinase</fullName>
        <ecNumber evidence="3">2.7.13.3</ecNumber>
    </recommendedName>
</protein>
<gene>
    <name evidence="17" type="ORF">ENK44_01150</name>
</gene>
<keyword evidence="10" id="KW-0067">ATP-binding</keyword>
<comment type="caution">
    <text evidence="17">The sequence shown here is derived from an EMBL/GenBank/DDBJ whole genome shotgun (WGS) entry which is preliminary data.</text>
</comment>
<dbReference type="SUPFAM" id="SSF55874">
    <property type="entry name" value="ATPase domain of HSP90 chaperone/DNA topoisomerase II/histidine kinase"/>
    <property type="match status" value="1"/>
</dbReference>
<evidence type="ECO:0000256" key="3">
    <source>
        <dbReference type="ARBA" id="ARBA00012438"/>
    </source>
</evidence>
<evidence type="ECO:0000259" key="16">
    <source>
        <dbReference type="PROSITE" id="PS50885"/>
    </source>
</evidence>
<evidence type="ECO:0000259" key="15">
    <source>
        <dbReference type="PROSITE" id="PS50109"/>
    </source>
</evidence>
<dbReference type="InterPro" id="IPR003661">
    <property type="entry name" value="HisK_dim/P_dom"/>
</dbReference>
<evidence type="ECO:0000256" key="11">
    <source>
        <dbReference type="ARBA" id="ARBA00022989"/>
    </source>
</evidence>
<dbReference type="PROSITE" id="PS50109">
    <property type="entry name" value="HIS_KIN"/>
    <property type="match status" value="1"/>
</dbReference>
<dbReference type="FunFam" id="3.30.565.10:FF:000023">
    <property type="entry name" value="PAS domain-containing sensor histidine kinase"/>
    <property type="match status" value="1"/>
</dbReference>
<evidence type="ECO:0000256" key="9">
    <source>
        <dbReference type="ARBA" id="ARBA00022777"/>
    </source>
</evidence>
<dbReference type="FunFam" id="1.10.287.130:FF:000008">
    <property type="entry name" value="Two-component sensor histidine kinase"/>
    <property type="match status" value="1"/>
</dbReference>
<proteinExistence type="predicted"/>
<evidence type="ECO:0000256" key="13">
    <source>
        <dbReference type="ARBA" id="ARBA00023136"/>
    </source>
</evidence>
<evidence type="ECO:0000256" key="2">
    <source>
        <dbReference type="ARBA" id="ARBA00004651"/>
    </source>
</evidence>
<keyword evidence="12" id="KW-0902">Two-component regulatory system</keyword>
<dbReference type="AlphaFoldDB" id="A0A7V4TYF8"/>
<dbReference type="CDD" id="cd06225">
    <property type="entry name" value="HAMP"/>
    <property type="match status" value="1"/>
</dbReference>
<evidence type="ECO:0000256" key="10">
    <source>
        <dbReference type="ARBA" id="ARBA00022840"/>
    </source>
</evidence>
<keyword evidence="11 14" id="KW-1133">Transmembrane helix</keyword>
<dbReference type="SMART" id="SM00388">
    <property type="entry name" value="HisKA"/>
    <property type="match status" value="1"/>
</dbReference>